<dbReference type="Pfam" id="PF11751">
    <property type="entry name" value="PorP_SprF"/>
    <property type="match status" value="1"/>
</dbReference>
<organism evidence="2 3">
    <name type="scientific">Lacihabitans soyangensis</name>
    <dbReference type="NCBI Taxonomy" id="869394"/>
    <lineage>
        <taxon>Bacteria</taxon>
        <taxon>Pseudomonadati</taxon>
        <taxon>Bacteroidota</taxon>
        <taxon>Cytophagia</taxon>
        <taxon>Cytophagales</taxon>
        <taxon>Leadbetterellaceae</taxon>
        <taxon>Lacihabitans</taxon>
    </lineage>
</organism>
<proteinExistence type="predicted"/>
<comment type="caution">
    <text evidence="2">The sequence shown here is derived from an EMBL/GenBank/DDBJ whole genome shotgun (WGS) entry which is preliminary data.</text>
</comment>
<reference evidence="2 3" key="1">
    <citation type="submission" date="2018-11" db="EMBL/GenBank/DDBJ databases">
        <title>Novel bacteria species description.</title>
        <authorList>
            <person name="Han J.-H."/>
        </authorList>
    </citation>
    <scope>NUCLEOTIDE SEQUENCE [LARGE SCALE GENOMIC DNA]</scope>
    <source>
        <strain evidence="2 3">KCTC23259</strain>
    </source>
</reference>
<gene>
    <name evidence="2" type="ORF">EGI31_08700</name>
</gene>
<dbReference type="EMBL" id="RJUF01000019">
    <property type="protein sequence ID" value="MCP9763032.1"/>
    <property type="molecule type" value="Genomic_DNA"/>
</dbReference>
<keyword evidence="3" id="KW-1185">Reference proteome</keyword>
<accession>A0AAE3H1P8</accession>
<evidence type="ECO:0000313" key="2">
    <source>
        <dbReference type="EMBL" id="MCP9763032.1"/>
    </source>
</evidence>
<feature type="signal peptide" evidence="1">
    <location>
        <begin position="1"/>
        <end position="17"/>
    </location>
</feature>
<dbReference type="RefSeq" id="WP_255036819.1">
    <property type="nucleotide sequence ID" value="NZ_RJUF01000019.1"/>
</dbReference>
<evidence type="ECO:0000313" key="3">
    <source>
        <dbReference type="Proteomes" id="UP001204144"/>
    </source>
</evidence>
<feature type="chain" id="PRO_5042158649" evidence="1">
    <location>
        <begin position="18"/>
        <end position="316"/>
    </location>
</feature>
<dbReference type="NCBIfam" id="TIGR03519">
    <property type="entry name" value="T9SS_PorP_fam"/>
    <property type="match status" value="1"/>
</dbReference>
<evidence type="ECO:0000256" key="1">
    <source>
        <dbReference type="SAM" id="SignalP"/>
    </source>
</evidence>
<name>A0AAE3H1P8_9BACT</name>
<dbReference type="Proteomes" id="UP001204144">
    <property type="component" value="Unassembled WGS sequence"/>
</dbReference>
<dbReference type="InterPro" id="IPR019861">
    <property type="entry name" value="PorP/SprF_Bacteroidetes"/>
</dbReference>
<sequence>MIKKYLYLLLFISYCQAGFGQNIPQFTQYVFNQFYINPASAGTSNRTQVQATLRSQYLGYVADFDQGGSNMASVFSADMPFTKGKGGLGVYFSNNQFSKIQSKSEFQLAYSYHKRINSNIIGVGISVGTNNLKLQGENYRPRDEEDPLIPNTTINSFSPNINTGIYLFNPSYQLGLSVKNLLEPGYKLNDVSGVYKDKRAYYLTGKYDFGVTYTLDISPTFIVKTDLQTISTELGAIATYNQQYWAGLNYRWQDAASVLIGGNFLRNTVKVGYAIDIVNFGTLAKSNTSHEVFLRYSFAALKMGKKSIIKTPRYNI</sequence>
<dbReference type="AlphaFoldDB" id="A0AAE3H1P8"/>
<protein>
    <submittedName>
        <fullName evidence="2">Type IX secretion system membrane protein PorP/SprF</fullName>
    </submittedName>
</protein>
<keyword evidence="1" id="KW-0732">Signal</keyword>